<protein>
    <submittedName>
        <fullName evidence="6">Two-component system sensor histidine kinase YesM</fullName>
    </submittedName>
</protein>
<keyword evidence="6" id="KW-0418">Kinase</keyword>
<dbReference type="Pfam" id="PF06580">
    <property type="entry name" value="His_kinase"/>
    <property type="match status" value="1"/>
</dbReference>
<dbReference type="EMBL" id="SMGQ01000013">
    <property type="protein sequence ID" value="TCK92629.1"/>
    <property type="molecule type" value="Genomic_DNA"/>
</dbReference>
<keyword evidence="4" id="KW-1133">Transmembrane helix</keyword>
<dbReference type="GO" id="GO:0016020">
    <property type="term" value="C:membrane"/>
    <property type="evidence" value="ECO:0007669"/>
    <property type="project" value="UniProtKB-SubCell"/>
</dbReference>
<dbReference type="PANTHER" id="PTHR34220:SF7">
    <property type="entry name" value="SENSOR HISTIDINE KINASE YPDA"/>
    <property type="match status" value="1"/>
</dbReference>
<keyword evidence="4" id="KW-0472">Membrane</keyword>
<name>A0A4R1MQ31_9FIRM</name>
<dbReference type="InterPro" id="IPR010559">
    <property type="entry name" value="Sig_transdc_His_kin_internal"/>
</dbReference>
<accession>A0A4R1MQ31</accession>
<dbReference type="InterPro" id="IPR003660">
    <property type="entry name" value="HAMP_dom"/>
</dbReference>
<dbReference type="Gene3D" id="6.10.340.10">
    <property type="match status" value="1"/>
</dbReference>
<dbReference type="AlphaFoldDB" id="A0A4R1MQ31"/>
<dbReference type="SUPFAM" id="SSF158472">
    <property type="entry name" value="HAMP domain-like"/>
    <property type="match status" value="1"/>
</dbReference>
<reference evidence="6 7" key="1">
    <citation type="submission" date="2019-03" db="EMBL/GenBank/DDBJ databases">
        <title>Genomic Encyclopedia of Type Strains, Phase IV (KMG-IV): sequencing the most valuable type-strain genomes for metagenomic binning, comparative biology and taxonomic classification.</title>
        <authorList>
            <person name="Goeker M."/>
        </authorList>
    </citation>
    <scope>NUCLEOTIDE SEQUENCE [LARGE SCALE GENOMIC DNA]</scope>
    <source>
        <strain evidence="6 7">DSM 24176</strain>
    </source>
</reference>
<dbReference type="Proteomes" id="UP000294545">
    <property type="component" value="Unassembled WGS sequence"/>
</dbReference>
<evidence type="ECO:0000259" key="5">
    <source>
        <dbReference type="PROSITE" id="PS50885"/>
    </source>
</evidence>
<dbReference type="CDD" id="cd06225">
    <property type="entry name" value="HAMP"/>
    <property type="match status" value="1"/>
</dbReference>
<keyword evidence="2" id="KW-0597">Phosphoprotein</keyword>
<proteinExistence type="predicted"/>
<evidence type="ECO:0000256" key="4">
    <source>
        <dbReference type="SAM" id="Phobius"/>
    </source>
</evidence>
<evidence type="ECO:0000313" key="6">
    <source>
        <dbReference type="EMBL" id="TCK92629.1"/>
    </source>
</evidence>
<evidence type="ECO:0000256" key="3">
    <source>
        <dbReference type="ARBA" id="ARBA00022679"/>
    </source>
</evidence>
<dbReference type="InterPro" id="IPR036890">
    <property type="entry name" value="HATPase_C_sf"/>
</dbReference>
<evidence type="ECO:0000313" key="7">
    <source>
        <dbReference type="Proteomes" id="UP000294545"/>
    </source>
</evidence>
<dbReference type="Gene3D" id="3.30.565.10">
    <property type="entry name" value="Histidine kinase-like ATPase, C-terminal domain"/>
    <property type="match status" value="1"/>
</dbReference>
<dbReference type="Pfam" id="PF00672">
    <property type="entry name" value="HAMP"/>
    <property type="match status" value="1"/>
</dbReference>
<evidence type="ECO:0000256" key="1">
    <source>
        <dbReference type="ARBA" id="ARBA00004370"/>
    </source>
</evidence>
<keyword evidence="4" id="KW-0812">Transmembrane</keyword>
<feature type="domain" description="HAMP" evidence="5">
    <location>
        <begin position="268"/>
        <end position="320"/>
    </location>
</feature>
<keyword evidence="7" id="KW-1185">Reference proteome</keyword>
<feature type="transmembrane region" description="Helical" evidence="4">
    <location>
        <begin position="253"/>
        <end position="274"/>
    </location>
</feature>
<dbReference type="PROSITE" id="PS50885">
    <property type="entry name" value="HAMP"/>
    <property type="match status" value="1"/>
</dbReference>
<sequence>MRKSIKIKFIISIAITFLILFVFFTYCIDTKVKRKVHLLNTDLTTQLIDARANQISNWIEQRKIELEMMSNNILTHHMDKDQALTYIHSIYEDKKDTYLQMGIVTYGGHKVTTTGEEEPIHTQCFYKNTLREKATFKISYPIEKEGYLVVGMLYTVSGVNREIEFIYVEVPLEKLIRITDRIDVYEGFGEILIRDNPLSTDTPRYNEISEENLMTFETNIAAARGWSLRYYIDKNNLNQINDSIKRTLLFNEIIRLGLIIVIITILFGSILNPINKLKLLMKKVESGDLTVRFRNKREDEMGSLINSFNNMVGQLEHYSFQEKEMKLTIMQEQIKPHFLYNTLDTIKWVAMEDDSEEVIHLIDSLSTYFRIGLSSGSNFISLDEELEHIDSYLRIQKARFEERLDYTLQYDETLVEYKVLRVILQPIVENAVIHGINDTEKQGKIVIELKQASEDIMITVKNNAAISTDLLKTINKALKRDEKNEFIKGYGLYSVNHRIKLEYGKQYGITLQVKNQWTIATITIPKIRMEH</sequence>
<dbReference type="SMART" id="SM00304">
    <property type="entry name" value="HAMP"/>
    <property type="match status" value="1"/>
</dbReference>
<dbReference type="InterPro" id="IPR050640">
    <property type="entry name" value="Bact_2-comp_sensor_kinase"/>
</dbReference>
<dbReference type="SUPFAM" id="SSF55874">
    <property type="entry name" value="ATPase domain of HSP90 chaperone/DNA topoisomerase II/histidine kinase"/>
    <property type="match status" value="1"/>
</dbReference>
<dbReference type="GO" id="GO:0000155">
    <property type="term" value="F:phosphorelay sensor kinase activity"/>
    <property type="evidence" value="ECO:0007669"/>
    <property type="project" value="InterPro"/>
</dbReference>
<dbReference type="RefSeq" id="WP_165868565.1">
    <property type="nucleotide sequence ID" value="NZ_SMGQ01000013.1"/>
</dbReference>
<comment type="subcellular location">
    <subcellularLocation>
        <location evidence="1">Membrane</location>
    </subcellularLocation>
</comment>
<dbReference type="PANTHER" id="PTHR34220">
    <property type="entry name" value="SENSOR HISTIDINE KINASE YPDA"/>
    <property type="match status" value="1"/>
</dbReference>
<keyword evidence="3" id="KW-0808">Transferase</keyword>
<gene>
    <name evidence="6" type="ORF">EDC19_1778</name>
</gene>
<feature type="transmembrane region" description="Helical" evidence="4">
    <location>
        <begin position="7"/>
        <end position="26"/>
    </location>
</feature>
<comment type="caution">
    <text evidence="6">The sequence shown here is derived from an EMBL/GenBank/DDBJ whole genome shotgun (WGS) entry which is preliminary data.</text>
</comment>
<evidence type="ECO:0000256" key="2">
    <source>
        <dbReference type="ARBA" id="ARBA00022553"/>
    </source>
</evidence>
<organism evidence="6 7">
    <name type="scientific">Natranaerovirga hydrolytica</name>
    <dbReference type="NCBI Taxonomy" id="680378"/>
    <lineage>
        <taxon>Bacteria</taxon>
        <taxon>Bacillati</taxon>
        <taxon>Bacillota</taxon>
        <taxon>Clostridia</taxon>
        <taxon>Lachnospirales</taxon>
        <taxon>Natranaerovirgaceae</taxon>
        <taxon>Natranaerovirga</taxon>
    </lineage>
</organism>